<feature type="transmembrane region" description="Helical" evidence="7">
    <location>
        <begin position="91"/>
        <end position="118"/>
    </location>
</feature>
<evidence type="ECO:0000313" key="9">
    <source>
        <dbReference type="EMBL" id="ODV96912.1"/>
    </source>
</evidence>
<feature type="transmembrane region" description="Helical" evidence="7">
    <location>
        <begin position="247"/>
        <end position="265"/>
    </location>
</feature>
<dbReference type="Gene3D" id="1.20.1250.20">
    <property type="entry name" value="MFS general substrate transporter like domains"/>
    <property type="match status" value="2"/>
</dbReference>
<gene>
    <name evidence="9" type="ORF">PACTADRAFT_1496</name>
</gene>
<dbReference type="EMBL" id="KV454012">
    <property type="protein sequence ID" value="ODV96912.1"/>
    <property type="molecule type" value="Genomic_DNA"/>
</dbReference>
<feature type="transmembrane region" description="Helical" evidence="7">
    <location>
        <begin position="491"/>
        <end position="508"/>
    </location>
</feature>
<keyword evidence="4 7" id="KW-1133">Transmembrane helix</keyword>
<dbReference type="PANTHER" id="PTHR23501">
    <property type="entry name" value="MAJOR FACILITATOR SUPERFAMILY"/>
    <property type="match status" value="1"/>
</dbReference>
<feature type="transmembrane region" description="Helical" evidence="7">
    <location>
        <begin position="180"/>
        <end position="199"/>
    </location>
</feature>
<feature type="transmembrane region" description="Helical" evidence="7">
    <location>
        <begin position="55"/>
        <end position="79"/>
    </location>
</feature>
<keyword evidence="5 7" id="KW-0472">Membrane</keyword>
<dbReference type="InterPro" id="IPR036259">
    <property type="entry name" value="MFS_trans_sf"/>
</dbReference>
<protein>
    <recommendedName>
        <fullName evidence="8">Major facilitator superfamily (MFS) profile domain-containing protein</fullName>
    </recommendedName>
</protein>
<feature type="transmembrane region" description="Helical" evidence="7">
    <location>
        <begin position="285"/>
        <end position="306"/>
    </location>
</feature>
<feature type="transmembrane region" description="Helical" evidence="7">
    <location>
        <begin position="153"/>
        <end position="174"/>
    </location>
</feature>
<evidence type="ECO:0000256" key="7">
    <source>
        <dbReference type="SAM" id="Phobius"/>
    </source>
</evidence>
<keyword evidence="3 7" id="KW-0812">Transmembrane</keyword>
<dbReference type="OrthoDB" id="10021397at2759"/>
<evidence type="ECO:0000259" key="8">
    <source>
        <dbReference type="PROSITE" id="PS50850"/>
    </source>
</evidence>
<feature type="compositionally biased region" description="Polar residues" evidence="6">
    <location>
        <begin position="557"/>
        <end position="573"/>
    </location>
</feature>
<evidence type="ECO:0000256" key="6">
    <source>
        <dbReference type="SAM" id="MobiDB-lite"/>
    </source>
</evidence>
<dbReference type="PROSITE" id="PS50850">
    <property type="entry name" value="MFS"/>
    <property type="match status" value="1"/>
</dbReference>
<comment type="similarity">
    <text evidence="2">Belongs to the major facilitator superfamily.</text>
</comment>
<feature type="transmembrane region" description="Helical" evidence="7">
    <location>
        <begin position="318"/>
        <end position="343"/>
    </location>
</feature>
<evidence type="ECO:0000256" key="1">
    <source>
        <dbReference type="ARBA" id="ARBA00004141"/>
    </source>
</evidence>
<reference evidence="10" key="1">
    <citation type="submission" date="2016-05" db="EMBL/GenBank/DDBJ databases">
        <title>Comparative genomics of biotechnologically important yeasts.</title>
        <authorList>
            <consortium name="DOE Joint Genome Institute"/>
            <person name="Riley R."/>
            <person name="Haridas S."/>
            <person name="Wolfe K.H."/>
            <person name="Lopes M.R."/>
            <person name="Hittinger C.T."/>
            <person name="Goker M."/>
            <person name="Salamov A."/>
            <person name="Wisecaver J."/>
            <person name="Long T.M."/>
            <person name="Aerts A.L."/>
            <person name="Barry K."/>
            <person name="Choi C."/>
            <person name="Clum A."/>
            <person name="Coughlan A.Y."/>
            <person name="Deshpande S."/>
            <person name="Douglass A.P."/>
            <person name="Hanson S.J."/>
            <person name="Klenk H.-P."/>
            <person name="Labutti K."/>
            <person name="Lapidus A."/>
            <person name="Lindquist E."/>
            <person name="Lipzen A."/>
            <person name="Meier-Kolthoff J.P."/>
            <person name="Ohm R.A."/>
            <person name="Otillar R.P."/>
            <person name="Pangilinan J."/>
            <person name="Peng Y."/>
            <person name="Rokas A."/>
            <person name="Rosa C.A."/>
            <person name="Scheuner C."/>
            <person name="Sibirny A.A."/>
            <person name="Slot J.C."/>
            <person name="Stielow J.B."/>
            <person name="Sun H."/>
            <person name="Kurtzman C.P."/>
            <person name="Blackwell M."/>
            <person name="Grigoriev I.V."/>
            <person name="Jeffries T.W."/>
        </authorList>
    </citation>
    <scope>NUCLEOTIDE SEQUENCE [LARGE SCALE GENOMIC DNA]</scope>
    <source>
        <strain evidence="10">NRRL Y-2460</strain>
    </source>
</reference>
<feature type="transmembrane region" description="Helical" evidence="7">
    <location>
        <begin position="419"/>
        <end position="436"/>
    </location>
</feature>
<evidence type="ECO:0000313" key="10">
    <source>
        <dbReference type="Proteomes" id="UP000094236"/>
    </source>
</evidence>
<feature type="transmembrane region" description="Helical" evidence="7">
    <location>
        <begin position="220"/>
        <end position="241"/>
    </location>
</feature>
<accession>A0A1E4TYS5</accession>
<evidence type="ECO:0000256" key="5">
    <source>
        <dbReference type="ARBA" id="ARBA00023136"/>
    </source>
</evidence>
<feature type="transmembrane region" description="Helical" evidence="7">
    <location>
        <begin position="124"/>
        <end position="141"/>
    </location>
</feature>
<evidence type="ECO:0000256" key="3">
    <source>
        <dbReference type="ARBA" id="ARBA00022692"/>
    </source>
</evidence>
<comment type="subcellular location">
    <subcellularLocation>
        <location evidence="1">Membrane</location>
        <topology evidence="1">Multi-pass membrane protein</topology>
    </subcellularLocation>
</comment>
<dbReference type="GO" id="GO:0022857">
    <property type="term" value="F:transmembrane transporter activity"/>
    <property type="evidence" value="ECO:0007669"/>
    <property type="project" value="InterPro"/>
</dbReference>
<dbReference type="STRING" id="669874.A0A1E4TYS5"/>
<dbReference type="InterPro" id="IPR020846">
    <property type="entry name" value="MFS_dom"/>
</dbReference>
<evidence type="ECO:0000256" key="2">
    <source>
        <dbReference type="ARBA" id="ARBA00008335"/>
    </source>
</evidence>
<organism evidence="9 10">
    <name type="scientific">Pachysolen tannophilus NRRL Y-2460</name>
    <dbReference type="NCBI Taxonomy" id="669874"/>
    <lineage>
        <taxon>Eukaryota</taxon>
        <taxon>Fungi</taxon>
        <taxon>Dikarya</taxon>
        <taxon>Ascomycota</taxon>
        <taxon>Saccharomycotina</taxon>
        <taxon>Pichiomycetes</taxon>
        <taxon>Pachysolenaceae</taxon>
        <taxon>Pachysolen</taxon>
    </lineage>
</organism>
<sequence>MSASSQEMGNKAFCQGEKLNFTESQIIEKQENNENQPLDEKLSNAHLNRLTGKKLITVLLGLASAIFFGFVDQTGIILFGRFADIFGRKNVLIASMLILSISDLVCGFCTNGIMLYVFRAFCGIGQGGISSLTMVIVSDIITLEQRGKYQGIIGGFIGLGNALGPFICSGFIKGASWRDFYHMLCPLFIIAAVVTWYIVPNSKPTISKMEKIKKIDYIGFFFSTAGLILFLIPINGGGSLYPWNSGIVIGMFISGGLCLITFFLVEWKVAKLPLIPLHLFKNNSLNIIFLHTFFFGITYFSLPYFFSYYFEIVRGYSALITSCFTAAALFTQSAAGIISGYILTRLKHFRQVITTGYCLQTLGYGLLLLWKEDTTPVGCVFICITIGIGNGCIFQPTLVAAQSHSRLADRSVVISMRNVVRSFGGAIGLALCSLIYSNSLLKKIDSDSHLSQNTKNYIKKHIYSQISLSQIQASEVIATKRYYMESLKNVFYFWFPLMAFCLCTSVFLKDHGLKCIDDPDEQNDECYSNEDNDKDNDNNNDNDDNDDDDDDDDDESTTGSHAFQNESISSKNMPSDIEDLTMAKNNTRHNNKFSINPH</sequence>
<dbReference type="Pfam" id="PF07690">
    <property type="entry name" value="MFS_1"/>
    <property type="match status" value="1"/>
</dbReference>
<feature type="transmembrane region" description="Helical" evidence="7">
    <location>
        <begin position="352"/>
        <end position="369"/>
    </location>
</feature>
<dbReference type="Proteomes" id="UP000094236">
    <property type="component" value="Unassembled WGS sequence"/>
</dbReference>
<feature type="compositionally biased region" description="Acidic residues" evidence="6">
    <location>
        <begin position="524"/>
        <end position="556"/>
    </location>
</feature>
<feature type="transmembrane region" description="Helical" evidence="7">
    <location>
        <begin position="375"/>
        <end position="398"/>
    </location>
</feature>
<dbReference type="AlphaFoldDB" id="A0A1E4TYS5"/>
<name>A0A1E4TYS5_PACTA</name>
<dbReference type="SUPFAM" id="SSF103473">
    <property type="entry name" value="MFS general substrate transporter"/>
    <property type="match status" value="1"/>
</dbReference>
<keyword evidence="10" id="KW-1185">Reference proteome</keyword>
<feature type="domain" description="Major facilitator superfamily (MFS) profile" evidence="8">
    <location>
        <begin position="1"/>
        <end position="513"/>
    </location>
</feature>
<evidence type="ECO:0000256" key="4">
    <source>
        <dbReference type="ARBA" id="ARBA00022989"/>
    </source>
</evidence>
<dbReference type="InterPro" id="IPR011701">
    <property type="entry name" value="MFS"/>
</dbReference>
<feature type="region of interest" description="Disordered" evidence="6">
    <location>
        <begin position="524"/>
        <end position="598"/>
    </location>
</feature>
<dbReference type="PANTHER" id="PTHR23501:SF78">
    <property type="entry name" value="MAJOR FACILITATOR SUPERFAMILY (MFS) PROFILE DOMAIN-CONTAINING PROTEIN-RELATED"/>
    <property type="match status" value="1"/>
</dbReference>
<proteinExistence type="inferred from homology"/>
<dbReference type="GO" id="GO:0005886">
    <property type="term" value="C:plasma membrane"/>
    <property type="evidence" value="ECO:0007669"/>
    <property type="project" value="TreeGrafter"/>
</dbReference>